<evidence type="ECO:0000259" key="2">
    <source>
        <dbReference type="Pfam" id="PF00857"/>
    </source>
</evidence>
<dbReference type="InterPro" id="IPR000868">
    <property type="entry name" value="Isochorismatase-like_dom"/>
</dbReference>
<comment type="similarity">
    <text evidence="1">Belongs to the isochorismatase family.</text>
</comment>
<dbReference type="Proteomes" id="UP001383192">
    <property type="component" value="Unassembled WGS sequence"/>
</dbReference>
<comment type="caution">
    <text evidence="3">The sequence shown here is derived from an EMBL/GenBank/DDBJ whole genome shotgun (WGS) entry which is preliminary data.</text>
</comment>
<dbReference type="InterPro" id="IPR050993">
    <property type="entry name" value="Isochorismatase_domain"/>
</dbReference>
<organism evidence="3 4">
    <name type="scientific">Paramarasmius palmivorus</name>
    <dbReference type="NCBI Taxonomy" id="297713"/>
    <lineage>
        <taxon>Eukaryota</taxon>
        <taxon>Fungi</taxon>
        <taxon>Dikarya</taxon>
        <taxon>Basidiomycota</taxon>
        <taxon>Agaricomycotina</taxon>
        <taxon>Agaricomycetes</taxon>
        <taxon>Agaricomycetidae</taxon>
        <taxon>Agaricales</taxon>
        <taxon>Marasmiineae</taxon>
        <taxon>Marasmiaceae</taxon>
        <taxon>Paramarasmius</taxon>
    </lineage>
</organism>
<keyword evidence="4" id="KW-1185">Reference proteome</keyword>
<accession>A0AAW0E8L7</accession>
<feature type="domain" description="Isochorismatase-like" evidence="2">
    <location>
        <begin position="4"/>
        <end position="152"/>
    </location>
</feature>
<reference evidence="3 4" key="1">
    <citation type="submission" date="2024-01" db="EMBL/GenBank/DDBJ databases">
        <title>A draft genome for a cacao thread blight-causing isolate of Paramarasmius palmivorus.</title>
        <authorList>
            <person name="Baruah I.K."/>
            <person name="Bukari Y."/>
            <person name="Amoako-Attah I."/>
            <person name="Meinhardt L.W."/>
            <person name="Bailey B.A."/>
            <person name="Cohen S.P."/>
        </authorList>
    </citation>
    <scope>NUCLEOTIDE SEQUENCE [LARGE SCALE GENOMIC DNA]</scope>
    <source>
        <strain evidence="3 4">GH-12</strain>
    </source>
</reference>
<name>A0AAW0E8L7_9AGAR</name>
<dbReference type="Gene3D" id="3.40.50.850">
    <property type="entry name" value="Isochorismatase-like"/>
    <property type="match status" value="1"/>
</dbReference>
<dbReference type="AlphaFoldDB" id="A0AAW0E8L7"/>
<dbReference type="InterPro" id="IPR036380">
    <property type="entry name" value="Isochorismatase-like_sf"/>
</dbReference>
<proteinExistence type="inferred from homology"/>
<dbReference type="SUPFAM" id="SSF52499">
    <property type="entry name" value="Isochorismatase-like hydrolases"/>
    <property type="match status" value="1"/>
</dbReference>
<evidence type="ECO:0000313" key="4">
    <source>
        <dbReference type="Proteomes" id="UP001383192"/>
    </source>
</evidence>
<gene>
    <name evidence="3" type="ORF">VNI00_000883</name>
</gene>
<protein>
    <recommendedName>
        <fullName evidence="2">Isochorismatase-like domain-containing protein</fullName>
    </recommendedName>
</protein>
<dbReference type="EMBL" id="JAYKXP010000003">
    <property type="protein sequence ID" value="KAK7060119.1"/>
    <property type="molecule type" value="Genomic_DNA"/>
</dbReference>
<evidence type="ECO:0000313" key="3">
    <source>
        <dbReference type="EMBL" id="KAK7060119.1"/>
    </source>
</evidence>
<evidence type="ECO:0000256" key="1">
    <source>
        <dbReference type="ARBA" id="ARBA00006336"/>
    </source>
</evidence>
<dbReference type="PANTHER" id="PTHR14119">
    <property type="entry name" value="HYDROLASE"/>
    <property type="match status" value="1"/>
</dbReference>
<dbReference type="PANTHER" id="PTHR14119:SF3">
    <property type="entry name" value="ISOCHORISMATASE DOMAIN-CONTAINING PROTEIN 2"/>
    <property type="match status" value="1"/>
</dbReference>
<dbReference type="Pfam" id="PF00857">
    <property type="entry name" value="Isochorismatase"/>
    <property type="match status" value="1"/>
</dbReference>
<sequence>MGRTLLLICDVQASFGGIIHGYEHLVYTTNKFLRFAKLLDIPAVATTQYSKGALGPLDPSIDVSSLGELYLGAHDKTKFGMLIPEVTAHISDDTERVVLLGMESHICILQTVLALHEHYPKLIIHVLADAISSVNRFEVPIALQQMRSCGPRVRITTSESLAFELMGDAKHPRFKEFAKIVKEEKDRTKEAGDVLVAGRL</sequence>